<keyword evidence="3" id="KW-1185">Reference proteome</keyword>
<evidence type="ECO:0000256" key="1">
    <source>
        <dbReference type="SAM" id="Phobius"/>
    </source>
</evidence>
<name>A0A453Q5G2_AEGTS</name>
<dbReference type="AlphaFoldDB" id="A0A453Q5G2"/>
<reference evidence="2" key="3">
    <citation type="journal article" date="2017" name="Nature">
        <title>Genome sequence of the progenitor of the wheat D genome Aegilops tauschii.</title>
        <authorList>
            <person name="Luo M.C."/>
            <person name="Gu Y.Q."/>
            <person name="Puiu D."/>
            <person name="Wang H."/>
            <person name="Twardziok S.O."/>
            <person name="Deal K.R."/>
            <person name="Huo N."/>
            <person name="Zhu T."/>
            <person name="Wang L."/>
            <person name="Wang Y."/>
            <person name="McGuire P.E."/>
            <person name="Liu S."/>
            <person name="Long H."/>
            <person name="Ramasamy R.K."/>
            <person name="Rodriguez J.C."/>
            <person name="Van S.L."/>
            <person name="Yuan L."/>
            <person name="Wang Z."/>
            <person name="Xia Z."/>
            <person name="Xiao L."/>
            <person name="Anderson O.D."/>
            <person name="Ouyang S."/>
            <person name="Liang Y."/>
            <person name="Zimin A.V."/>
            <person name="Pertea G."/>
            <person name="Qi P."/>
            <person name="Bennetzen J.L."/>
            <person name="Dai X."/>
            <person name="Dawson M.W."/>
            <person name="Muller H.G."/>
            <person name="Kugler K."/>
            <person name="Rivarola-Duarte L."/>
            <person name="Spannagl M."/>
            <person name="Mayer K.F.X."/>
            <person name="Lu F.H."/>
            <person name="Bevan M.W."/>
            <person name="Leroy P."/>
            <person name="Li P."/>
            <person name="You F.M."/>
            <person name="Sun Q."/>
            <person name="Liu Z."/>
            <person name="Lyons E."/>
            <person name="Wicker T."/>
            <person name="Salzberg S.L."/>
            <person name="Devos K.M."/>
            <person name="Dvorak J."/>
        </authorList>
    </citation>
    <scope>NUCLEOTIDE SEQUENCE [LARGE SCALE GENOMIC DNA]</scope>
    <source>
        <strain evidence="2">cv. AL8/78</strain>
    </source>
</reference>
<dbReference type="PANTHER" id="PTHR33994:SF25">
    <property type="entry name" value="OS02G0619200 PROTEIN"/>
    <property type="match status" value="1"/>
</dbReference>
<reference evidence="3" key="1">
    <citation type="journal article" date="2014" name="Science">
        <title>Ancient hybridizations among the ancestral genomes of bread wheat.</title>
        <authorList>
            <consortium name="International Wheat Genome Sequencing Consortium,"/>
            <person name="Marcussen T."/>
            <person name="Sandve S.R."/>
            <person name="Heier L."/>
            <person name="Spannagl M."/>
            <person name="Pfeifer M."/>
            <person name="Jakobsen K.S."/>
            <person name="Wulff B.B."/>
            <person name="Steuernagel B."/>
            <person name="Mayer K.F."/>
            <person name="Olsen O.A."/>
        </authorList>
    </citation>
    <scope>NUCLEOTIDE SEQUENCE [LARGE SCALE GENOMIC DNA]</scope>
    <source>
        <strain evidence="3">cv. AL8/78</strain>
    </source>
</reference>
<feature type="transmembrane region" description="Helical" evidence="1">
    <location>
        <begin position="21"/>
        <end position="45"/>
    </location>
</feature>
<dbReference type="EnsemblPlants" id="AET6Gv20988100.1">
    <property type="protein sequence ID" value="AET6Gv20988100.1"/>
    <property type="gene ID" value="AET6Gv20988100"/>
</dbReference>
<reference evidence="2" key="4">
    <citation type="submission" date="2019-03" db="UniProtKB">
        <authorList>
            <consortium name="EnsemblPlants"/>
        </authorList>
    </citation>
    <scope>IDENTIFICATION</scope>
</reference>
<organism evidence="2 3">
    <name type="scientific">Aegilops tauschii subsp. strangulata</name>
    <name type="common">Goatgrass</name>
    <dbReference type="NCBI Taxonomy" id="200361"/>
    <lineage>
        <taxon>Eukaryota</taxon>
        <taxon>Viridiplantae</taxon>
        <taxon>Streptophyta</taxon>
        <taxon>Embryophyta</taxon>
        <taxon>Tracheophyta</taxon>
        <taxon>Spermatophyta</taxon>
        <taxon>Magnoliopsida</taxon>
        <taxon>Liliopsida</taxon>
        <taxon>Poales</taxon>
        <taxon>Poaceae</taxon>
        <taxon>BOP clade</taxon>
        <taxon>Pooideae</taxon>
        <taxon>Triticodae</taxon>
        <taxon>Triticeae</taxon>
        <taxon>Triticinae</taxon>
        <taxon>Aegilops</taxon>
    </lineage>
</organism>
<evidence type="ECO:0008006" key="4">
    <source>
        <dbReference type="Google" id="ProtNLM"/>
    </source>
</evidence>
<keyword evidence="1" id="KW-0472">Membrane</keyword>
<evidence type="ECO:0000313" key="3">
    <source>
        <dbReference type="Proteomes" id="UP000015105"/>
    </source>
</evidence>
<keyword evidence="1" id="KW-0812">Transmembrane</keyword>
<dbReference type="Proteomes" id="UP000015105">
    <property type="component" value="Chromosome 6D"/>
</dbReference>
<reference evidence="3" key="2">
    <citation type="journal article" date="2017" name="Nat. Plants">
        <title>The Aegilops tauschii genome reveals multiple impacts of transposons.</title>
        <authorList>
            <person name="Zhao G."/>
            <person name="Zou C."/>
            <person name="Li K."/>
            <person name="Wang K."/>
            <person name="Li T."/>
            <person name="Gao L."/>
            <person name="Zhang X."/>
            <person name="Wang H."/>
            <person name="Yang Z."/>
            <person name="Liu X."/>
            <person name="Jiang W."/>
            <person name="Mao L."/>
            <person name="Kong X."/>
            <person name="Jiao Y."/>
            <person name="Jia J."/>
        </authorList>
    </citation>
    <scope>NUCLEOTIDE SEQUENCE [LARGE SCALE GENOMIC DNA]</scope>
    <source>
        <strain evidence="3">cv. AL8/78</strain>
    </source>
</reference>
<keyword evidence="1" id="KW-1133">Transmembrane helix</keyword>
<proteinExistence type="predicted"/>
<protein>
    <recommendedName>
        <fullName evidence="4">Late embryogenesis abundant protein LEA-2 subgroup domain-containing protein</fullName>
    </recommendedName>
</protein>
<evidence type="ECO:0000313" key="2">
    <source>
        <dbReference type="EnsemblPlants" id="AET6Gv20988100.1"/>
    </source>
</evidence>
<dbReference type="Gramene" id="AET6Gv20988100.1">
    <property type="protein sequence ID" value="AET6Gv20988100.1"/>
    <property type="gene ID" value="AET6Gv20988100"/>
</dbReference>
<accession>A0A453Q5G2</accession>
<sequence>MIPDQRSDQLVEAPSRPMSRCHLFWAVILPMVLLVGVITFCAYQYHEPPYYYAAIDSVSGLNLTTDLARRPALLYPEFNLTVRVAPHTLWFKKCLDRGAYVGVAYRGFWFATSVPTTDKICVGPGKVVDRPFVARGRDVVMPVSVQDSLVGELRGPLPDFNVVFLGLWRCCALSCGTRRVGDAGVLRTRCSQTYSTCTRYTY</sequence>
<reference evidence="2" key="5">
    <citation type="journal article" date="2021" name="G3 (Bethesda)">
        <title>Aegilops tauschii genome assembly Aet v5.0 features greater sequence contiguity and improved annotation.</title>
        <authorList>
            <person name="Wang L."/>
            <person name="Zhu T."/>
            <person name="Rodriguez J.C."/>
            <person name="Deal K.R."/>
            <person name="Dubcovsky J."/>
            <person name="McGuire P.E."/>
            <person name="Lux T."/>
            <person name="Spannagl M."/>
            <person name="Mayer K.F.X."/>
            <person name="Baldrich P."/>
            <person name="Meyers B.C."/>
            <person name="Huo N."/>
            <person name="Gu Y.Q."/>
            <person name="Zhou H."/>
            <person name="Devos K.M."/>
            <person name="Bennetzen J.L."/>
            <person name="Unver T."/>
            <person name="Budak H."/>
            <person name="Gulick P.J."/>
            <person name="Galiba G."/>
            <person name="Kalapos B."/>
            <person name="Nelson D.R."/>
            <person name="Li P."/>
            <person name="You F.M."/>
            <person name="Luo M.C."/>
            <person name="Dvorak J."/>
        </authorList>
    </citation>
    <scope>NUCLEOTIDE SEQUENCE [LARGE SCALE GENOMIC DNA]</scope>
    <source>
        <strain evidence="2">cv. AL8/78</strain>
    </source>
</reference>
<dbReference type="PANTHER" id="PTHR33994">
    <property type="entry name" value="OS04G0515000 PROTEIN"/>
    <property type="match status" value="1"/>
</dbReference>